<evidence type="ECO:0000256" key="11">
    <source>
        <dbReference type="SAM" id="Phobius"/>
    </source>
</evidence>
<dbReference type="Gene3D" id="3.55.40.10">
    <property type="entry name" value="minor pseudopilin epsh domain"/>
    <property type="match status" value="1"/>
</dbReference>
<evidence type="ECO:0000256" key="2">
    <source>
        <dbReference type="ARBA" id="ARBA00021549"/>
    </source>
</evidence>
<sequence length="190" mass="20709">MNFDLVMTNSYASALRGVTMVEILTILSITSILIGLGAPQFFELYERWQVLEAARSLKSTLLFARTEAIQRGGNIGIRKRNNTTQGCQNASTNQAWGCGWFVYADLNGNGSWNAKEPKLSEVSLTGNINVMHTSGGINIKVDRYGMASGLNTKSFTFSPKDSGVSSSNTYTLCMSSGGRIRIINEVSCQK</sequence>
<dbReference type="InterPro" id="IPR045584">
    <property type="entry name" value="Pilin-like"/>
</dbReference>
<evidence type="ECO:0000256" key="8">
    <source>
        <dbReference type="ARBA" id="ARBA00023136"/>
    </source>
</evidence>
<comment type="caution">
    <text evidence="13">The sequence shown here is derived from an EMBL/GenBank/DDBJ whole genome shotgun (WGS) entry which is preliminary data.</text>
</comment>
<dbReference type="Pfam" id="PF12019">
    <property type="entry name" value="GspH"/>
    <property type="match status" value="1"/>
</dbReference>
<keyword evidence="3" id="KW-1003">Cell membrane</keyword>
<gene>
    <name evidence="13" type="ORF">H9646_08975</name>
</gene>
<dbReference type="InterPro" id="IPR022346">
    <property type="entry name" value="T2SS_GspH"/>
</dbReference>
<dbReference type="Proteomes" id="UP000634919">
    <property type="component" value="Unassembled WGS sequence"/>
</dbReference>
<evidence type="ECO:0000256" key="5">
    <source>
        <dbReference type="ARBA" id="ARBA00022519"/>
    </source>
</evidence>
<evidence type="ECO:0000313" key="13">
    <source>
        <dbReference type="EMBL" id="MBD7960619.1"/>
    </source>
</evidence>
<proteinExistence type="inferred from homology"/>
<keyword evidence="8 11" id="KW-0472">Membrane</keyword>
<dbReference type="RefSeq" id="WP_191723025.1">
    <property type="nucleotide sequence ID" value="NZ_JACSQK010000004.1"/>
</dbReference>
<feature type="transmembrane region" description="Helical" evidence="11">
    <location>
        <begin position="20"/>
        <end position="38"/>
    </location>
</feature>
<dbReference type="SUPFAM" id="SSF54523">
    <property type="entry name" value="Pili subunits"/>
    <property type="match status" value="1"/>
</dbReference>
<evidence type="ECO:0000256" key="10">
    <source>
        <dbReference type="ARBA" id="ARBA00030775"/>
    </source>
</evidence>
<keyword evidence="6 11" id="KW-0812">Transmembrane</keyword>
<keyword evidence="14" id="KW-1185">Reference proteome</keyword>
<protein>
    <recommendedName>
        <fullName evidence="2">Type II secretion system protein H</fullName>
    </recommendedName>
    <alternativeName>
        <fullName evidence="10">General secretion pathway protein H</fullName>
    </alternativeName>
</protein>
<evidence type="ECO:0000256" key="3">
    <source>
        <dbReference type="ARBA" id="ARBA00022475"/>
    </source>
</evidence>
<evidence type="ECO:0000256" key="9">
    <source>
        <dbReference type="ARBA" id="ARBA00025772"/>
    </source>
</evidence>
<keyword evidence="4" id="KW-0488">Methylation</keyword>
<organism evidence="13 14">
    <name type="scientific">Comamonas avium</name>
    <dbReference type="NCBI Taxonomy" id="2762231"/>
    <lineage>
        <taxon>Bacteria</taxon>
        <taxon>Pseudomonadati</taxon>
        <taxon>Pseudomonadota</taxon>
        <taxon>Betaproteobacteria</taxon>
        <taxon>Burkholderiales</taxon>
        <taxon>Comamonadaceae</taxon>
        <taxon>Comamonas</taxon>
    </lineage>
</organism>
<evidence type="ECO:0000256" key="7">
    <source>
        <dbReference type="ARBA" id="ARBA00022989"/>
    </source>
</evidence>
<accession>A0ABR8SB51</accession>
<dbReference type="EMBL" id="JACSQK010000004">
    <property type="protein sequence ID" value="MBD7960619.1"/>
    <property type="molecule type" value="Genomic_DNA"/>
</dbReference>
<comment type="subcellular location">
    <subcellularLocation>
        <location evidence="1">Cell inner membrane</location>
        <topology evidence="1">Single-pass membrane protein</topology>
    </subcellularLocation>
</comment>
<evidence type="ECO:0000259" key="12">
    <source>
        <dbReference type="Pfam" id="PF12019"/>
    </source>
</evidence>
<reference evidence="13 14" key="1">
    <citation type="submission" date="2020-08" db="EMBL/GenBank/DDBJ databases">
        <title>A Genomic Blueprint of the Chicken Gut Microbiome.</title>
        <authorList>
            <person name="Gilroy R."/>
            <person name="Ravi A."/>
            <person name="Getino M."/>
            <person name="Pursley I."/>
            <person name="Horton D.L."/>
            <person name="Alikhan N.-F."/>
            <person name="Baker D."/>
            <person name="Gharbi K."/>
            <person name="Hall N."/>
            <person name="Watson M."/>
            <person name="Adriaenssens E.M."/>
            <person name="Foster-Nyarko E."/>
            <person name="Jarju S."/>
            <person name="Secka A."/>
            <person name="Antonio M."/>
            <person name="Oren A."/>
            <person name="Chaudhuri R."/>
            <person name="La Ragione R.M."/>
            <person name="Hildebrand F."/>
            <person name="Pallen M.J."/>
        </authorList>
    </citation>
    <scope>NUCLEOTIDE SEQUENCE [LARGE SCALE GENOMIC DNA]</scope>
    <source>
        <strain evidence="13 14">Sa2CVA6</strain>
    </source>
</reference>
<name>A0ABR8SB51_9BURK</name>
<evidence type="ECO:0000313" key="14">
    <source>
        <dbReference type="Proteomes" id="UP000634919"/>
    </source>
</evidence>
<comment type="similarity">
    <text evidence="9">Belongs to the GSP H family.</text>
</comment>
<keyword evidence="7 11" id="KW-1133">Transmembrane helix</keyword>
<keyword evidence="5" id="KW-0997">Cell inner membrane</keyword>
<evidence type="ECO:0000256" key="4">
    <source>
        <dbReference type="ARBA" id="ARBA00022481"/>
    </source>
</evidence>
<evidence type="ECO:0000256" key="1">
    <source>
        <dbReference type="ARBA" id="ARBA00004377"/>
    </source>
</evidence>
<evidence type="ECO:0000256" key="6">
    <source>
        <dbReference type="ARBA" id="ARBA00022692"/>
    </source>
</evidence>
<feature type="domain" description="General secretion pathway GspH" evidence="12">
    <location>
        <begin position="53"/>
        <end position="178"/>
    </location>
</feature>